<dbReference type="InterPro" id="IPR015421">
    <property type="entry name" value="PyrdxlP-dep_Trfase_major"/>
</dbReference>
<dbReference type="GO" id="GO:0019544">
    <property type="term" value="P:L-arginine catabolic process to L-glutamate"/>
    <property type="evidence" value="ECO:0007669"/>
    <property type="project" value="TreeGrafter"/>
</dbReference>
<dbReference type="Pfam" id="PF00202">
    <property type="entry name" value="Aminotran_3"/>
    <property type="match status" value="1"/>
</dbReference>
<dbReference type="InterPro" id="IPR050103">
    <property type="entry name" value="Class-III_PLP-dep_AT"/>
</dbReference>
<dbReference type="PANTHER" id="PTHR11986">
    <property type="entry name" value="AMINOTRANSFERASE CLASS III"/>
    <property type="match status" value="1"/>
</dbReference>
<protein>
    <recommendedName>
        <fullName evidence="3">Ornithine aminotransferase</fullName>
        <ecNumber evidence="3">2.6.1.13</ecNumber>
    </recommendedName>
</protein>
<dbReference type="GO" id="GO:0004587">
    <property type="term" value="F:ornithine aminotransferase activity"/>
    <property type="evidence" value="ECO:0007669"/>
    <property type="project" value="UniProtKB-EC"/>
</dbReference>
<dbReference type="GO" id="GO:0030170">
    <property type="term" value="F:pyridoxal phosphate binding"/>
    <property type="evidence" value="ECO:0007669"/>
    <property type="project" value="InterPro"/>
</dbReference>
<dbReference type="InterPro" id="IPR015424">
    <property type="entry name" value="PyrdxlP-dep_Trfase"/>
</dbReference>
<dbReference type="GO" id="GO:0010121">
    <property type="term" value="P:L-arginine catabolic process to proline via ornithine"/>
    <property type="evidence" value="ECO:0007669"/>
    <property type="project" value="TreeGrafter"/>
</dbReference>
<accession>A0A9P0K0E6</accession>
<gene>
    <name evidence="4" type="ORF">ACAOBT_LOCUS4022</name>
</gene>
<dbReference type="GO" id="GO:0005737">
    <property type="term" value="C:cytoplasm"/>
    <property type="evidence" value="ECO:0007669"/>
    <property type="project" value="TreeGrafter"/>
</dbReference>
<evidence type="ECO:0000256" key="2">
    <source>
        <dbReference type="ARBA" id="ARBA00008954"/>
    </source>
</evidence>
<dbReference type="SUPFAM" id="SSF53383">
    <property type="entry name" value="PLP-dependent transferases"/>
    <property type="match status" value="1"/>
</dbReference>
<comment type="catalytic activity">
    <reaction evidence="3">
        <text>a 2-oxocarboxylate + L-ornithine = L-glutamate 5-semialdehyde + an L-alpha-amino acid</text>
        <dbReference type="Rhea" id="RHEA:13877"/>
        <dbReference type="ChEBI" id="CHEBI:35179"/>
        <dbReference type="ChEBI" id="CHEBI:46911"/>
        <dbReference type="ChEBI" id="CHEBI:58066"/>
        <dbReference type="ChEBI" id="CHEBI:59869"/>
        <dbReference type="EC" id="2.6.1.13"/>
    </reaction>
</comment>
<comment type="cofactor">
    <cofactor evidence="1 3">
        <name>pyridoxal 5'-phosphate</name>
        <dbReference type="ChEBI" id="CHEBI:597326"/>
    </cofactor>
</comment>
<dbReference type="GO" id="GO:0042802">
    <property type="term" value="F:identical protein binding"/>
    <property type="evidence" value="ECO:0007669"/>
    <property type="project" value="TreeGrafter"/>
</dbReference>
<comment type="pathway">
    <text evidence="3">Amino-acid biosynthesis; L-proline biosynthesis; L-glutamate 5-semialdehyde from L-ornithine: step 1/1.</text>
</comment>
<dbReference type="OrthoDB" id="425114at2759"/>
<dbReference type="InterPro" id="IPR005814">
    <property type="entry name" value="Aminotrans_3"/>
</dbReference>
<name>A0A9P0K0E6_ACAOB</name>
<dbReference type="AlphaFoldDB" id="A0A9P0K0E6"/>
<dbReference type="EMBL" id="CAKOFQ010006692">
    <property type="protein sequence ID" value="CAH1961187.1"/>
    <property type="molecule type" value="Genomic_DNA"/>
</dbReference>
<evidence type="ECO:0000313" key="5">
    <source>
        <dbReference type="Proteomes" id="UP001152888"/>
    </source>
</evidence>
<keyword evidence="5" id="KW-1185">Reference proteome</keyword>
<comment type="caution">
    <text evidence="4">The sequence shown here is derived from an EMBL/GenBank/DDBJ whole genome shotgun (WGS) entry which is preliminary data.</text>
</comment>
<dbReference type="PANTHER" id="PTHR11986:SF18">
    <property type="entry name" value="ORNITHINE AMINOTRANSFERASE, MITOCHONDRIAL"/>
    <property type="match status" value="1"/>
</dbReference>
<organism evidence="4 5">
    <name type="scientific">Acanthoscelides obtectus</name>
    <name type="common">Bean weevil</name>
    <name type="synonym">Bruchus obtectus</name>
    <dbReference type="NCBI Taxonomy" id="200917"/>
    <lineage>
        <taxon>Eukaryota</taxon>
        <taxon>Metazoa</taxon>
        <taxon>Ecdysozoa</taxon>
        <taxon>Arthropoda</taxon>
        <taxon>Hexapoda</taxon>
        <taxon>Insecta</taxon>
        <taxon>Pterygota</taxon>
        <taxon>Neoptera</taxon>
        <taxon>Endopterygota</taxon>
        <taxon>Coleoptera</taxon>
        <taxon>Polyphaga</taxon>
        <taxon>Cucujiformia</taxon>
        <taxon>Chrysomeloidea</taxon>
        <taxon>Chrysomelidae</taxon>
        <taxon>Bruchinae</taxon>
        <taxon>Bruchini</taxon>
        <taxon>Acanthoscelides</taxon>
    </lineage>
</organism>
<keyword evidence="3" id="KW-0663">Pyridoxal phosphate</keyword>
<comment type="similarity">
    <text evidence="2 3">Belongs to the class-III pyridoxal-phosphate-dependent aminotransferase family.</text>
</comment>
<dbReference type="Proteomes" id="UP001152888">
    <property type="component" value="Unassembled WGS sequence"/>
</dbReference>
<dbReference type="Gene3D" id="3.40.640.10">
    <property type="entry name" value="Type I PLP-dependent aspartate aminotransferase-like (Major domain)"/>
    <property type="match status" value="1"/>
</dbReference>
<evidence type="ECO:0000256" key="3">
    <source>
        <dbReference type="RuleBase" id="RU365036"/>
    </source>
</evidence>
<evidence type="ECO:0000313" key="4">
    <source>
        <dbReference type="EMBL" id="CAH1961187.1"/>
    </source>
</evidence>
<dbReference type="EC" id="2.6.1.13" evidence="3"/>
<evidence type="ECO:0000256" key="1">
    <source>
        <dbReference type="ARBA" id="ARBA00001933"/>
    </source>
</evidence>
<reference evidence="4" key="1">
    <citation type="submission" date="2022-03" db="EMBL/GenBank/DDBJ databases">
        <authorList>
            <person name="Sayadi A."/>
        </authorList>
    </citation>
    <scope>NUCLEOTIDE SEQUENCE</scope>
</reference>
<proteinExistence type="inferred from homology"/>
<keyword evidence="3" id="KW-0808">Transferase</keyword>
<sequence>MLPSCKTAARISLKVDQLAKVPKCQRRLISSKEVIEKEKKYAAHNYHPLPVALTKGEGVFVWDVEGKRYYDYLSGYSANNFGHCHPKIVKAMQDQCAKLHHVSRAFYSDVLGEYSEIITKLFGYDKLMPMNTGVEGGDTAIKLARKWAYKKKKIPKNEAKTIFCEDNFWGRSLAAISASTDPLSFENYGPYMPGFQIIPYNDLTALEAN</sequence>
<keyword evidence="3" id="KW-0032">Aminotransferase</keyword>